<name>A0A0A9FSY5_ARUDO</name>
<proteinExistence type="predicted"/>
<reference evidence="1" key="1">
    <citation type="submission" date="2014-09" db="EMBL/GenBank/DDBJ databases">
        <authorList>
            <person name="Magalhaes I.L.F."/>
            <person name="Oliveira U."/>
            <person name="Santos F.R."/>
            <person name="Vidigal T.H.D.A."/>
            <person name="Brescovit A.D."/>
            <person name="Santos A.J."/>
        </authorList>
    </citation>
    <scope>NUCLEOTIDE SEQUENCE</scope>
    <source>
        <tissue evidence="1">Shoot tissue taken approximately 20 cm above the soil surface</tissue>
    </source>
</reference>
<sequence>MSAIVAILASSFLLNHLIDPSLFFALGEFLRHACDGMPLVQPQQVPTTSCYSSTSYCH</sequence>
<dbReference type="EMBL" id="GBRH01183552">
    <property type="protein sequence ID" value="JAE14344.1"/>
    <property type="molecule type" value="Transcribed_RNA"/>
</dbReference>
<protein>
    <submittedName>
        <fullName evidence="1">Uncharacterized protein</fullName>
    </submittedName>
</protein>
<accession>A0A0A9FSY5</accession>
<organism evidence="1">
    <name type="scientific">Arundo donax</name>
    <name type="common">Giant reed</name>
    <name type="synonym">Donax arundinaceus</name>
    <dbReference type="NCBI Taxonomy" id="35708"/>
    <lineage>
        <taxon>Eukaryota</taxon>
        <taxon>Viridiplantae</taxon>
        <taxon>Streptophyta</taxon>
        <taxon>Embryophyta</taxon>
        <taxon>Tracheophyta</taxon>
        <taxon>Spermatophyta</taxon>
        <taxon>Magnoliopsida</taxon>
        <taxon>Liliopsida</taxon>
        <taxon>Poales</taxon>
        <taxon>Poaceae</taxon>
        <taxon>PACMAD clade</taxon>
        <taxon>Arundinoideae</taxon>
        <taxon>Arundineae</taxon>
        <taxon>Arundo</taxon>
    </lineage>
</organism>
<evidence type="ECO:0000313" key="1">
    <source>
        <dbReference type="EMBL" id="JAE14344.1"/>
    </source>
</evidence>
<dbReference type="AlphaFoldDB" id="A0A0A9FSY5"/>
<reference evidence="1" key="2">
    <citation type="journal article" date="2015" name="Data Brief">
        <title>Shoot transcriptome of the giant reed, Arundo donax.</title>
        <authorList>
            <person name="Barrero R.A."/>
            <person name="Guerrero F.D."/>
            <person name="Moolhuijzen P."/>
            <person name="Goolsby J.A."/>
            <person name="Tidwell J."/>
            <person name="Bellgard S.E."/>
            <person name="Bellgard M.I."/>
        </authorList>
    </citation>
    <scope>NUCLEOTIDE SEQUENCE</scope>
    <source>
        <tissue evidence="1">Shoot tissue taken approximately 20 cm above the soil surface</tissue>
    </source>
</reference>